<evidence type="ECO:0008006" key="3">
    <source>
        <dbReference type="Google" id="ProtNLM"/>
    </source>
</evidence>
<name>A0AAU9DFR3_9LACO</name>
<dbReference type="Gene3D" id="6.10.140.1430">
    <property type="match status" value="1"/>
</dbReference>
<keyword evidence="2" id="KW-1185">Reference proteome</keyword>
<dbReference type="KEGG" id="xap:XA3_12260"/>
<protein>
    <recommendedName>
        <fullName evidence="3">YtxH domain-containing protein</fullName>
    </recommendedName>
</protein>
<dbReference type="EMBL" id="AP026802">
    <property type="protein sequence ID" value="BDR58785.1"/>
    <property type="molecule type" value="Genomic_DNA"/>
</dbReference>
<evidence type="ECO:0000313" key="2">
    <source>
        <dbReference type="Proteomes" id="UP001321861"/>
    </source>
</evidence>
<accession>A0AAU9DFR3</accession>
<reference evidence="1 2" key="1">
    <citation type="journal article" date="2023" name="Microbiol. Spectr.">
        <title>Symbiosis of Carpenter Bees with Uncharacterized Lactic Acid Bacteria Showing NAD Auxotrophy.</title>
        <authorList>
            <person name="Kawasaki S."/>
            <person name="Ozawa K."/>
            <person name="Mori T."/>
            <person name="Yamamoto A."/>
            <person name="Ito M."/>
            <person name="Ohkuma M."/>
            <person name="Sakamoto M."/>
            <person name="Matsutani M."/>
        </authorList>
    </citation>
    <scope>NUCLEOTIDE SEQUENCE [LARGE SCALE GENOMIC DNA]</scope>
    <source>
        <strain evidence="1 2">XA3</strain>
    </source>
</reference>
<dbReference type="AlphaFoldDB" id="A0AAU9DFR3"/>
<proteinExistence type="predicted"/>
<organism evidence="1 2">
    <name type="scientific">Xylocopilactobacillus apicola</name>
    <dbReference type="NCBI Taxonomy" id="2932184"/>
    <lineage>
        <taxon>Bacteria</taxon>
        <taxon>Bacillati</taxon>
        <taxon>Bacillota</taxon>
        <taxon>Bacilli</taxon>
        <taxon>Lactobacillales</taxon>
        <taxon>Lactobacillaceae</taxon>
        <taxon>Xylocopilactobacillus</taxon>
    </lineage>
</organism>
<evidence type="ECO:0000313" key="1">
    <source>
        <dbReference type="EMBL" id="BDR58785.1"/>
    </source>
</evidence>
<sequence length="139" mass="15411">MSKTGSFILGFAMGVGTVLLTTKFLTSEAGEDLQDRFKEVSDSFKDRISDYYDYADSAAEDLKDNAMNKWDEFSDRFHGEEDDDYGDNSVSDLEFDLAEDGTMHPSASVDTSEFQQATTVEDQVSKAVDKVKGAVDEVK</sequence>
<gene>
    <name evidence="1" type="ORF">XA3_12260</name>
</gene>
<dbReference type="Proteomes" id="UP001321861">
    <property type="component" value="Chromosome"/>
</dbReference>
<dbReference type="RefSeq" id="WP_317634617.1">
    <property type="nucleotide sequence ID" value="NZ_AP026802.1"/>
</dbReference>